<evidence type="ECO:0000256" key="1">
    <source>
        <dbReference type="ARBA" id="ARBA00004496"/>
    </source>
</evidence>
<dbReference type="PANTHER" id="PTHR12894">
    <property type="entry name" value="CNH DOMAIN CONTAINING"/>
    <property type="match status" value="1"/>
</dbReference>
<dbReference type="GO" id="GO:0016020">
    <property type="term" value="C:membrane"/>
    <property type="evidence" value="ECO:0007669"/>
    <property type="project" value="TreeGrafter"/>
</dbReference>
<name>J4GWG8_9APHY</name>
<dbReference type="InterPro" id="IPR001180">
    <property type="entry name" value="CNH_dom"/>
</dbReference>
<keyword evidence="7" id="KW-1185">Reference proteome</keyword>
<reference evidence="6 7" key="1">
    <citation type="journal article" date="2012" name="Appl. Environ. Microbiol.">
        <title>Short-read sequencing for genomic analysis of the brown rot fungus Fibroporia radiculosa.</title>
        <authorList>
            <person name="Tang J.D."/>
            <person name="Perkins A.D."/>
            <person name="Sonstegard T.S."/>
            <person name="Schroeder S.G."/>
            <person name="Burgess S.C."/>
            <person name="Diehl S.V."/>
        </authorList>
    </citation>
    <scope>NUCLEOTIDE SEQUENCE [LARGE SCALE GENOMIC DNA]</scope>
    <source>
        <strain evidence="6 7">TFFH 294</strain>
    </source>
</reference>
<dbReference type="RefSeq" id="XP_012185298.1">
    <property type="nucleotide sequence ID" value="XM_012329908.1"/>
</dbReference>
<dbReference type="SUPFAM" id="SSF50978">
    <property type="entry name" value="WD40 repeat-like"/>
    <property type="match status" value="1"/>
</dbReference>
<keyword evidence="4" id="KW-0653">Protein transport</keyword>
<dbReference type="GO" id="GO:0005737">
    <property type="term" value="C:cytoplasm"/>
    <property type="evidence" value="ECO:0007669"/>
    <property type="project" value="UniProtKB-SubCell"/>
</dbReference>
<evidence type="ECO:0000259" key="5">
    <source>
        <dbReference type="PROSITE" id="PS50219"/>
    </source>
</evidence>
<keyword evidence="3" id="KW-0963">Cytoplasm</keyword>
<dbReference type="GO" id="GO:0006914">
    <property type="term" value="P:autophagy"/>
    <property type="evidence" value="ECO:0007669"/>
    <property type="project" value="TreeGrafter"/>
</dbReference>
<dbReference type="PANTHER" id="PTHR12894:SF27">
    <property type="entry name" value="TRANSFORMING GROWTH FACTOR-BETA RECEPTOR-ASSOCIATED PROTEIN 1"/>
    <property type="match status" value="1"/>
</dbReference>
<dbReference type="Pfam" id="PF00780">
    <property type="entry name" value="CNH"/>
    <property type="match status" value="1"/>
</dbReference>
<evidence type="ECO:0000313" key="6">
    <source>
        <dbReference type="EMBL" id="CCM06015.1"/>
    </source>
</evidence>
<dbReference type="GO" id="GO:0034058">
    <property type="term" value="P:endosomal vesicle fusion"/>
    <property type="evidence" value="ECO:0007669"/>
    <property type="project" value="TreeGrafter"/>
</dbReference>
<dbReference type="EMBL" id="HE797220">
    <property type="protein sequence ID" value="CCM06015.1"/>
    <property type="molecule type" value="Genomic_DNA"/>
</dbReference>
<evidence type="ECO:0000256" key="3">
    <source>
        <dbReference type="ARBA" id="ARBA00022490"/>
    </source>
</evidence>
<proteinExistence type="predicted"/>
<feature type="domain" description="CNH" evidence="5">
    <location>
        <begin position="55"/>
        <end position="385"/>
    </location>
</feature>
<evidence type="ECO:0000256" key="2">
    <source>
        <dbReference type="ARBA" id="ARBA00022448"/>
    </source>
</evidence>
<dbReference type="PROSITE" id="PS50219">
    <property type="entry name" value="CNH"/>
    <property type="match status" value="1"/>
</dbReference>
<dbReference type="HOGENOM" id="CLU_063262_0_0_1"/>
<dbReference type="InParanoid" id="J4GWG8"/>
<dbReference type="InterPro" id="IPR032914">
    <property type="entry name" value="Vam6/VPS39/TRAP1"/>
</dbReference>
<accession>J4GWG8</accession>
<dbReference type="GeneID" id="24100926"/>
<dbReference type="Proteomes" id="UP000006352">
    <property type="component" value="Unassembled WGS sequence"/>
</dbReference>
<dbReference type="InterPro" id="IPR036322">
    <property type="entry name" value="WD40_repeat_dom_sf"/>
</dbReference>
<gene>
    <name evidence="6" type="ORF">FIBRA_08259</name>
</gene>
<evidence type="ECO:0000256" key="4">
    <source>
        <dbReference type="ARBA" id="ARBA00022927"/>
    </source>
</evidence>
<comment type="subcellular location">
    <subcellularLocation>
        <location evidence="1">Cytoplasm</location>
    </subcellularLocation>
</comment>
<dbReference type="GO" id="GO:0015031">
    <property type="term" value="P:protein transport"/>
    <property type="evidence" value="ECO:0007669"/>
    <property type="project" value="UniProtKB-KW"/>
</dbReference>
<organism evidence="6 7">
    <name type="scientific">Fibroporia radiculosa</name>
    <dbReference type="NCBI Taxonomy" id="599839"/>
    <lineage>
        <taxon>Eukaryota</taxon>
        <taxon>Fungi</taxon>
        <taxon>Dikarya</taxon>
        <taxon>Basidiomycota</taxon>
        <taxon>Agaricomycotina</taxon>
        <taxon>Agaricomycetes</taxon>
        <taxon>Polyporales</taxon>
        <taxon>Fibroporiaceae</taxon>
        <taxon>Fibroporia</taxon>
    </lineage>
</organism>
<dbReference type="OrthoDB" id="5325112at2759"/>
<keyword evidence="2" id="KW-0813">Transport</keyword>
<dbReference type="STRING" id="599839.J4GWG8"/>
<dbReference type="AlphaFoldDB" id="J4GWG8"/>
<protein>
    <recommendedName>
        <fullName evidence="5">CNH domain-containing protein</fullName>
    </recommendedName>
</protein>
<evidence type="ECO:0000313" key="7">
    <source>
        <dbReference type="Proteomes" id="UP000006352"/>
    </source>
</evidence>
<sequence>MTYAPTNPLDVPPYQLQSLISNVLDGSGRESSTYHNDVRVKTNPVLERLGLPGLPVQIRCAQALGSEIYVGCSNGELMRFALQANNPTTPESYTLLSRQSVTNDRPIQEIVLLPSLSRALVLGDHQVFIYTLPSLDMIPSTVIKPIRNVVTIAVDEQHLRRPALNDPSQPVEPVEFCVIKRNAIALYSLREKLFFQKSDDDASELAGRFEISDADHTYFILQEIPLPTGGSLARRTGRYLCVADKDNYNTINLEAASFIPLMPVSQAPDGPAVKPSITVISEYEFLILSWTGASTLGVFITGEGEPVRGTLEWSSHPQSQPVLLGNLQTHMDDVGGVAVTGLDYPYITALLPNGTVDIHNIETQAIMQVLSAPANSPMVGVSTVEDRKGLVACASGFLMPSSQRSDKLRRTAVRLVRRGGERAGGDTGEGDVAVAVI</sequence>